<evidence type="ECO:0000313" key="4">
    <source>
        <dbReference type="Proteomes" id="UP000199532"/>
    </source>
</evidence>
<feature type="signal peptide" evidence="1">
    <location>
        <begin position="1"/>
        <end position="28"/>
    </location>
</feature>
<dbReference type="STRING" id="408657.SAMN04487995_1389"/>
<dbReference type="InterPro" id="IPR006311">
    <property type="entry name" value="TAT_signal"/>
</dbReference>
<dbReference type="InterPro" id="IPR050312">
    <property type="entry name" value="IolE/XylAMocC-like"/>
</dbReference>
<dbReference type="PROSITE" id="PS51318">
    <property type="entry name" value="TAT"/>
    <property type="match status" value="1"/>
</dbReference>
<name>A0A1H6RPZ7_9BACT</name>
<dbReference type="InterPro" id="IPR013022">
    <property type="entry name" value="Xyl_isomerase-like_TIM-brl"/>
</dbReference>
<feature type="chain" id="PRO_5011731570" evidence="1">
    <location>
        <begin position="29"/>
        <end position="311"/>
    </location>
</feature>
<evidence type="ECO:0000313" key="3">
    <source>
        <dbReference type="EMBL" id="SEI56566.1"/>
    </source>
</evidence>
<dbReference type="Pfam" id="PF01261">
    <property type="entry name" value="AP_endonuc_2"/>
    <property type="match status" value="1"/>
</dbReference>
<keyword evidence="4" id="KW-1185">Reference proteome</keyword>
<dbReference type="PANTHER" id="PTHR12110">
    <property type="entry name" value="HYDROXYPYRUVATE ISOMERASE"/>
    <property type="match status" value="1"/>
</dbReference>
<dbReference type="RefSeq" id="WP_090333797.1">
    <property type="nucleotide sequence ID" value="NZ_FNXY01000002.1"/>
</dbReference>
<dbReference type="Gene3D" id="3.20.20.150">
    <property type="entry name" value="Divalent-metal-dependent TIM barrel enzymes"/>
    <property type="match status" value="1"/>
</dbReference>
<dbReference type="Proteomes" id="UP000199532">
    <property type="component" value="Unassembled WGS sequence"/>
</dbReference>
<evidence type="ECO:0000259" key="2">
    <source>
        <dbReference type="Pfam" id="PF01261"/>
    </source>
</evidence>
<gene>
    <name evidence="3" type="ORF">SAMN04487995_1389</name>
</gene>
<feature type="domain" description="Xylose isomerase-like TIM barrel" evidence="2">
    <location>
        <begin position="69"/>
        <end position="283"/>
    </location>
</feature>
<dbReference type="EMBL" id="FNXY01000002">
    <property type="protein sequence ID" value="SEI56566.1"/>
    <property type="molecule type" value="Genomic_DNA"/>
</dbReference>
<protein>
    <submittedName>
        <fullName evidence="3">Inosose dehydratase</fullName>
    </submittedName>
</protein>
<evidence type="ECO:0000256" key="1">
    <source>
        <dbReference type="SAM" id="SignalP"/>
    </source>
</evidence>
<reference evidence="3 4" key="1">
    <citation type="submission" date="2016-10" db="EMBL/GenBank/DDBJ databases">
        <authorList>
            <person name="de Groot N.N."/>
        </authorList>
    </citation>
    <scope>NUCLEOTIDE SEQUENCE [LARGE SCALE GENOMIC DNA]</scope>
    <source>
        <strain evidence="3 4">DSM 19938</strain>
    </source>
</reference>
<dbReference type="OrthoDB" id="9798407at2"/>
<dbReference type="InterPro" id="IPR036237">
    <property type="entry name" value="Xyl_isomerase-like_sf"/>
</dbReference>
<dbReference type="PANTHER" id="PTHR12110:SF41">
    <property type="entry name" value="INOSOSE DEHYDRATASE"/>
    <property type="match status" value="1"/>
</dbReference>
<organism evidence="3 4">
    <name type="scientific">Dyadobacter koreensis</name>
    <dbReference type="NCBI Taxonomy" id="408657"/>
    <lineage>
        <taxon>Bacteria</taxon>
        <taxon>Pseudomonadati</taxon>
        <taxon>Bacteroidota</taxon>
        <taxon>Cytophagia</taxon>
        <taxon>Cytophagales</taxon>
        <taxon>Spirosomataceae</taxon>
        <taxon>Dyadobacter</taxon>
    </lineage>
</organism>
<keyword evidence="1" id="KW-0732">Signal</keyword>
<dbReference type="SUPFAM" id="SSF51658">
    <property type="entry name" value="Xylose isomerase-like"/>
    <property type="match status" value="1"/>
</dbReference>
<sequence>MNKINRRRFLNTAILAAGASALPEITFAQETIEKKQISCNQYSWITFYQRDGKDWFANLDSSLADFSASGLKAYEPGLNNKDEAKKLLPLLKKYKLSMPSVYVNSSLHEAAEAEKSIQTVMDIAEAISPAGTKIIVTNPNPVKWGGQENKSDEQLTEQASNLDKLGAALKKYGMTLAYHTHDVELRAAAREFHHMMLSTNPQNVALCLDVHWIYRGSGNSEIALFDIVKLYGKRIAELHLRQSKNGIWQETFSDGDIDYQKLVKMLKEISVKPNLVLEQCLEETSPKTVDGIEAHKRDLAVANEVFKDWLK</sequence>
<dbReference type="AlphaFoldDB" id="A0A1H6RPZ7"/>
<proteinExistence type="predicted"/>
<accession>A0A1H6RPZ7</accession>